<dbReference type="InterPro" id="IPR001296">
    <property type="entry name" value="Glyco_trans_1"/>
</dbReference>
<comment type="caution">
    <text evidence="1">The sequence shown here is derived from an EMBL/GenBank/DDBJ whole genome shotgun (WGS) entry which is preliminary data.</text>
</comment>
<reference evidence="1 2" key="1">
    <citation type="submission" date="2019-11" db="EMBL/GenBank/DDBJ databases">
        <title>Draft genome sequence of 12 host-associated Lactobacillus reuteri rodent strains.</title>
        <authorList>
            <person name="Zhang S."/>
            <person name="Ozcam M."/>
            <person name="Van Pijkeren J.P."/>
        </authorList>
    </citation>
    <scope>NUCLEOTIDE SEQUENCE [LARGE SCALE GENOMIC DNA]</scope>
    <source>
        <strain evidence="1 2">Rat19</strain>
    </source>
</reference>
<accession>A0A347TAB6</accession>
<dbReference type="SUPFAM" id="SSF53756">
    <property type="entry name" value="UDP-Glycosyltransferase/glycogen phosphorylase"/>
    <property type="match status" value="1"/>
</dbReference>
<organism evidence="1 2">
    <name type="scientific">Limosilactobacillus reuteri</name>
    <name type="common">Lactobacillus reuteri</name>
    <dbReference type="NCBI Taxonomy" id="1598"/>
    <lineage>
        <taxon>Bacteria</taxon>
        <taxon>Bacillati</taxon>
        <taxon>Bacillota</taxon>
        <taxon>Bacilli</taxon>
        <taxon>Lactobacillales</taxon>
        <taxon>Lactobacillaceae</taxon>
        <taxon>Limosilactobacillus</taxon>
    </lineage>
</organism>
<dbReference type="Gene3D" id="3.40.50.2000">
    <property type="entry name" value="Glycogen Phosphorylase B"/>
    <property type="match status" value="2"/>
</dbReference>
<evidence type="ECO:0000313" key="2">
    <source>
        <dbReference type="Proteomes" id="UP000430985"/>
    </source>
</evidence>
<dbReference type="EMBL" id="WJNE01000027">
    <property type="protein sequence ID" value="MRG69818.1"/>
    <property type="molecule type" value="Genomic_DNA"/>
</dbReference>
<dbReference type="Pfam" id="PF00534">
    <property type="entry name" value="Glycos_transf_1"/>
    <property type="match status" value="1"/>
</dbReference>
<dbReference type="PANTHER" id="PTHR12526">
    <property type="entry name" value="GLYCOSYLTRANSFERASE"/>
    <property type="match status" value="1"/>
</dbReference>
<dbReference type="RefSeq" id="WP_113897400.1">
    <property type="nucleotide sequence ID" value="NZ_CP029613.1"/>
</dbReference>
<name>A0A347TAB6_LIMRT</name>
<dbReference type="PANTHER" id="PTHR12526:SF630">
    <property type="entry name" value="GLYCOSYLTRANSFERASE"/>
    <property type="match status" value="1"/>
</dbReference>
<dbReference type="Proteomes" id="UP000430985">
    <property type="component" value="Unassembled WGS sequence"/>
</dbReference>
<sequence>MKLKFICAPASGNGGTETVLVEALNYLVKTYQIELFLTTIPKNRLWLDKMNQKIQIHELKNESRINKLIYLASIFFNASSQDHFIILSVNSIKLASQIRRLTHKRYTITSWIHYSLINQKMFDPNNIKFADNHWAISTPIKEQLMNLGIEEKVISLIFNPIDRYIGKLNIPKKDNVIRIVYVGKIMLDGQKNLRELFDGLKSFNRPIHLDLFGADNSNGKVYEYVKMLGISDNCTFHGWKKNPWDEILNDIHPDALILTSKYEGLPMVMIEGMSRGIPCIVADFSGYEDIIEIGKNGYVYKSGNQQDLKEKLFLLRKKGFDAKVVSKSVEKFNSENYYLRINKALKEGYYGK</sequence>
<evidence type="ECO:0000313" key="1">
    <source>
        <dbReference type="EMBL" id="MRG69818.1"/>
    </source>
</evidence>
<gene>
    <name evidence="1" type="ORF">GIX83_08285</name>
</gene>
<proteinExistence type="predicted"/>
<protein>
    <submittedName>
        <fullName evidence="1">Glycosyltransferase</fullName>
    </submittedName>
</protein>
<dbReference type="GO" id="GO:0016757">
    <property type="term" value="F:glycosyltransferase activity"/>
    <property type="evidence" value="ECO:0007669"/>
    <property type="project" value="InterPro"/>
</dbReference>
<keyword evidence="1" id="KW-0808">Transferase</keyword>
<dbReference type="AlphaFoldDB" id="A0A347TAB6"/>